<reference evidence="2 3" key="1">
    <citation type="submission" date="2018-10" db="EMBL/GenBank/DDBJ databases">
        <title>Dokdonia luteus sp. nov., isolated from sea water.</title>
        <authorList>
            <person name="Zhou L.Y."/>
            <person name="Du Z.J."/>
        </authorList>
    </citation>
    <scope>NUCLEOTIDE SEQUENCE [LARGE SCALE GENOMIC DNA]</scope>
    <source>
        <strain evidence="2 3">SH27</strain>
    </source>
</reference>
<evidence type="ECO:0000313" key="2">
    <source>
        <dbReference type="EMBL" id="RMB62816.1"/>
    </source>
</evidence>
<dbReference type="InterPro" id="IPR054297">
    <property type="entry name" value="DUF7033"/>
</dbReference>
<feature type="domain" description="DUF7033" evidence="1">
    <location>
        <begin position="73"/>
        <end position="159"/>
    </location>
</feature>
<accession>A0A3M0GZP8</accession>
<evidence type="ECO:0000259" key="1">
    <source>
        <dbReference type="Pfam" id="PF23019"/>
    </source>
</evidence>
<name>A0A3M0GZP8_9FLAO</name>
<proteinExistence type="predicted"/>
<dbReference type="AlphaFoldDB" id="A0A3M0GZP8"/>
<dbReference type="Pfam" id="PF23019">
    <property type="entry name" value="DUF7033"/>
    <property type="match status" value="1"/>
</dbReference>
<evidence type="ECO:0000313" key="3">
    <source>
        <dbReference type="Proteomes" id="UP000281985"/>
    </source>
</evidence>
<protein>
    <recommendedName>
        <fullName evidence="1">DUF7033 domain-containing protein</fullName>
    </recommendedName>
</protein>
<keyword evidence="3" id="KW-1185">Reference proteome</keyword>
<organism evidence="2 3">
    <name type="scientific">Dokdonia sinensis</name>
    <dbReference type="NCBI Taxonomy" id="2479847"/>
    <lineage>
        <taxon>Bacteria</taxon>
        <taxon>Pseudomonadati</taxon>
        <taxon>Bacteroidota</taxon>
        <taxon>Flavobacteriia</taxon>
        <taxon>Flavobacteriales</taxon>
        <taxon>Flavobacteriaceae</taxon>
        <taxon>Dokdonia</taxon>
    </lineage>
</organism>
<sequence length="404" mass="47018">MLGLPVSFTSKVEEVVAHEGPKISYTQKQLGNELHFKSTDLLFEQGITDASIKVSDWNGVPCFFQVGEMSAMPYDIFAATFYLLSRYEEYLPHVKDELGRYPASESLALQNHFLHRPVVDIWVQRLEYLFKRHFKDFVIPERLFREKVLVKVPQAYAFRKLGLLRTLGGFFSDFFNFRLRRNFDRLQVLLGARKDPYDSFTWFINIQKQTTTKIQFFFELGDFSEESRNVKHSKSTFQSLIKMVADYSKVGLMISKGAVQSLPMLKVERRRLEDIVNRSLDQVAITHNLIHLPETYRNCIDQEIVEDYSMHYATHSGFRAGTCSPFLFYDLDYEIQTPLILYPTCSEDRLLVDERRGTIDMVTIRSLYQEAKAVNGYFIIGFTNTSVIYPKGKELLKTIVLRDA</sequence>
<comment type="caution">
    <text evidence="2">The sequence shown here is derived from an EMBL/GenBank/DDBJ whole genome shotgun (WGS) entry which is preliminary data.</text>
</comment>
<dbReference type="EMBL" id="REFV01000003">
    <property type="protein sequence ID" value="RMB62816.1"/>
    <property type="molecule type" value="Genomic_DNA"/>
</dbReference>
<dbReference type="Proteomes" id="UP000281985">
    <property type="component" value="Unassembled WGS sequence"/>
</dbReference>
<gene>
    <name evidence="2" type="ORF">EAX61_04345</name>
</gene>